<evidence type="ECO:0000259" key="1">
    <source>
        <dbReference type="Pfam" id="PF13966"/>
    </source>
</evidence>
<reference evidence="2" key="1">
    <citation type="submission" date="2020-06" db="EMBL/GenBank/DDBJ databases">
        <authorList>
            <person name="Li T."/>
            <person name="Hu X."/>
            <person name="Zhang T."/>
            <person name="Song X."/>
            <person name="Zhang H."/>
            <person name="Dai N."/>
            <person name="Sheng W."/>
            <person name="Hou X."/>
            <person name="Wei L."/>
        </authorList>
    </citation>
    <scope>NUCLEOTIDE SEQUENCE</scope>
    <source>
        <strain evidence="2">KEN1</strain>
        <tissue evidence="2">Leaf</tissue>
    </source>
</reference>
<protein>
    <recommendedName>
        <fullName evidence="1">Reverse transcriptase zinc-binding domain-containing protein</fullName>
    </recommendedName>
</protein>
<dbReference type="AlphaFoldDB" id="A0AAW2UJA4"/>
<name>A0AAW2UJA4_9LAMI</name>
<reference evidence="2" key="2">
    <citation type="journal article" date="2024" name="Plant">
        <title>Genomic evolution and insights into agronomic trait innovations of Sesamum species.</title>
        <authorList>
            <person name="Miao H."/>
            <person name="Wang L."/>
            <person name="Qu L."/>
            <person name="Liu H."/>
            <person name="Sun Y."/>
            <person name="Le M."/>
            <person name="Wang Q."/>
            <person name="Wei S."/>
            <person name="Zheng Y."/>
            <person name="Lin W."/>
            <person name="Duan Y."/>
            <person name="Cao H."/>
            <person name="Xiong S."/>
            <person name="Wang X."/>
            <person name="Wei L."/>
            <person name="Li C."/>
            <person name="Ma Q."/>
            <person name="Ju M."/>
            <person name="Zhao R."/>
            <person name="Li G."/>
            <person name="Mu C."/>
            <person name="Tian Q."/>
            <person name="Mei H."/>
            <person name="Zhang T."/>
            <person name="Gao T."/>
            <person name="Zhang H."/>
        </authorList>
    </citation>
    <scope>NUCLEOTIDE SEQUENCE</scope>
    <source>
        <strain evidence="2">KEN1</strain>
    </source>
</reference>
<evidence type="ECO:0000313" key="2">
    <source>
        <dbReference type="EMBL" id="KAL0416752.1"/>
    </source>
</evidence>
<comment type="caution">
    <text evidence="2">The sequence shown here is derived from an EMBL/GenBank/DDBJ whole genome shotgun (WGS) entry which is preliminary data.</text>
</comment>
<dbReference type="EMBL" id="JACGWN010000012">
    <property type="protein sequence ID" value="KAL0416752.1"/>
    <property type="molecule type" value="Genomic_DNA"/>
</dbReference>
<dbReference type="Pfam" id="PF13966">
    <property type="entry name" value="zf-RVT"/>
    <property type="match status" value="1"/>
</dbReference>
<organism evidence="2">
    <name type="scientific">Sesamum latifolium</name>
    <dbReference type="NCBI Taxonomy" id="2727402"/>
    <lineage>
        <taxon>Eukaryota</taxon>
        <taxon>Viridiplantae</taxon>
        <taxon>Streptophyta</taxon>
        <taxon>Embryophyta</taxon>
        <taxon>Tracheophyta</taxon>
        <taxon>Spermatophyta</taxon>
        <taxon>Magnoliopsida</taxon>
        <taxon>eudicotyledons</taxon>
        <taxon>Gunneridae</taxon>
        <taxon>Pentapetalae</taxon>
        <taxon>asterids</taxon>
        <taxon>lamiids</taxon>
        <taxon>Lamiales</taxon>
        <taxon>Pedaliaceae</taxon>
        <taxon>Sesamum</taxon>
    </lineage>
</organism>
<gene>
    <name evidence="2" type="ORF">Slati_3507100</name>
</gene>
<feature type="domain" description="Reverse transcriptase zinc-binding" evidence="1">
    <location>
        <begin position="454"/>
        <end position="497"/>
    </location>
</feature>
<dbReference type="InterPro" id="IPR026960">
    <property type="entry name" value="RVT-Znf"/>
</dbReference>
<accession>A0AAW2UJA4</accession>
<proteinExistence type="predicted"/>
<sequence length="534" mass="61186">MLELSGARVPWTVRQLETWIKQLHPDLVFISETKCRSRRIDNLRGRFGMFGVRVDAREWDQNGFGNVHRWIRDLEENIIRLSTSPITEITKTRTAAIRAKLEELREREELLCKQRGKMQWLKEEDHNTADFHHRASSRYRKNSIQAITDDQGNKHTNKQDIQSVITQHFDSLFRSSNLSTYVINETLNTVMPMVNSEMNDMLLLPFTPDEVKCALHQMYPYKSLRPDEVLSRMIQYEEARGVLQGIAVSRNGPRVTWGKVCRSKVDGGLDFRDLRAFNRAMLSRQLWQIIMRLDSLISWIFRYKYFPNSDMSSAKIATKASYTWRPLVEARDLIEAGSWWRVGSGASIRLLEDHWLLRPLFFFPTTSNAGWRKGAAVTSLMDDEGAGWDAALVRALFPPHDADSNLEVPVQGYNSVDSLTWHYDLRGKSTVRNVYCLALTIDEAAHFEHKTGSTSAKSPDWKFNWTAKVPPKVQLFARRMCKQAVPTLENLARRGVKDLGGYPRNGTLPASVPLFKMGLGSRTDAVVRGIPISG</sequence>